<gene>
    <name evidence="2" type="ORF">C7S16_0765</name>
</gene>
<comment type="caution">
    <text evidence="2">The sequence shown here is derived from an EMBL/GenBank/DDBJ whole genome shotgun (WGS) entry which is preliminary data.</text>
</comment>
<protein>
    <submittedName>
        <fullName evidence="2">Membrane protein</fullName>
    </submittedName>
</protein>
<sequence>MRNDVNFRRNVERFRRLVKNGRSAGGGRPSRADPARPSRCSASRRIGRRLAAPPAYQISQLDRMPRACLRSIAGIVAAAHAKPARRSRGPAHRRTRCRRIAASIAAAGSPEASPVPSIGEQQ</sequence>
<proteinExistence type="predicted"/>
<evidence type="ECO:0000256" key="1">
    <source>
        <dbReference type="SAM" id="MobiDB-lite"/>
    </source>
</evidence>
<reference evidence="2" key="1">
    <citation type="submission" date="2018-08" db="EMBL/GenBank/DDBJ databases">
        <title>Identification of Burkholderia cepacia strains that express a Burkholderia pseudomallei-like capsular polysaccharide.</title>
        <authorList>
            <person name="Burtnick M.N."/>
            <person name="Vongsouvath M."/>
            <person name="Newton P."/>
            <person name="Wuthiekanun V."/>
            <person name="Limmathurotsakul D."/>
            <person name="Brett P.J."/>
            <person name="Chantratita N."/>
            <person name="Dance D.A."/>
        </authorList>
    </citation>
    <scope>NUCLEOTIDE SEQUENCE</scope>
    <source>
        <strain evidence="2">SBXCC001</strain>
    </source>
</reference>
<evidence type="ECO:0000313" key="3">
    <source>
        <dbReference type="Proteomes" id="UP001272137"/>
    </source>
</evidence>
<organism evidence="2 3">
    <name type="scientific">Burkholderia thailandensis</name>
    <dbReference type="NCBI Taxonomy" id="57975"/>
    <lineage>
        <taxon>Bacteria</taxon>
        <taxon>Pseudomonadati</taxon>
        <taxon>Pseudomonadota</taxon>
        <taxon>Betaproteobacteria</taxon>
        <taxon>Burkholderiales</taxon>
        <taxon>Burkholderiaceae</taxon>
        <taxon>Burkholderia</taxon>
        <taxon>pseudomallei group</taxon>
    </lineage>
</organism>
<name>A0AAW9D1Z6_BURTH</name>
<dbReference type="RefSeq" id="WP_155275015.1">
    <property type="nucleotide sequence ID" value="NZ_CP008914.2"/>
</dbReference>
<feature type="region of interest" description="Disordered" evidence="1">
    <location>
        <begin position="18"/>
        <end position="48"/>
    </location>
</feature>
<dbReference type="AlphaFoldDB" id="A0AAW9D1Z6"/>
<dbReference type="EMBL" id="QXCT01000002">
    <property type="protein sequence ID" value="MDW9255523.1"/>
    <property type="molecule type" value="Genomic_DNA"/>
</dbReference>
<accession>A0AAW9D1Z6</accession>
<dbReference type="Proteomes" id="UP001272137">
    <property type="component" value="Unassembled WGS sequence"/>
</dbReference>
<evidence type="ECO:0000313" key="2">
    <source>
        <dbReference type="EMBL" id="MDW9255523.1"/>
    </source>
</evidence>